<keyword evidence="2" id="KW-0238">DNA-binding</keyword>
<dbReference type="InterPro" id="IPR037923">
    <property type="entry name" value="HTH-like"/>
</dbReference>
<dbReference type="EMBL" id="CP095066">
    <property type="protein sequence ID" value="UOQ69445.1"/>
    <property type="molecule type" value="Genomic_DNA"/>
</dbReference>
<keyword evidence="6" id="KW-1185">Reference proteome</keyword>
<dbReference type="Gene3D" id="1.10.10.60">
    <property type="entry name" value="Homeodomain-like"/>
    <property type="match status" value="1"/>
</dbReference>
<dbReference type="RefSeq" id="WP_245127211.1">
    <property type="nucleotide sequence ID" value="NZ_CP095066.1"/>
</dbReference>
<dbReference type="Pfam" id="PF12833">
    <property type="entry name" value="HTH_18"/>
    <property type="match status" value="1"/>
</dbReference>
<dbReference type="InterPro" id="IPR050204">
    <property type="entry name" value="AraC_XylS_family_regulators"/>
</dbReference>
<dbReference type="InterPro" id="IPR009057">
    <property type="entry name" value="Homeodomain-like_sf"/>
</dbReference>
<accession>A0ABY4GET6</accession>
<dbReference type="Proteomes" id="UP000830401">
    <property type="component" value="Plasmid unnamed5"/>
</dbReference>
<geneLocation type="plasmid" evidence="5 6">
    <name>unnamed5</name>
</geneLocation>
<evidence type="ECO:0000259" key="4">
    <source>
        <dbReference type="PROSITE" id="PS01124"/>
    </source>
</evidence>
<evidence type="ECO:0000256" key="3">
    <source>
        <dbReference type="ARBA" id="ARBA00023163"/>
    </source>
</evidence>
<name>A0ABY4GET6_9BACT</name>
<evidence type="ECO:0000313" key="5">
    <source>
        <dbReference type="EMBL" id="UOQ69445.1"/>
    </source>
</evidence>
<dbReference type="SUPFAM" id="SSF51215">
    <property type="entry name" value="Regulatory protein AraC"/>
    <property type="match status" value="1"/>
</dbReference>
<evidence type="ECO:0000256" key="2">
    <source>
        <dbReference type="ARBA" id="ARBA00023125"/>
    </source>
</evidence>
<keyword evidence="5" id="KW-0614">Plasmid</keyword>
<dbReference type="PANTHER" id="PTHR46796">
    <property type="entry name" value="HTH-TYPE TRANSCRIPTIONAL ACTIVATOR RHAS-RELATED"/>
    <property type="match status" value="1"/>
</dbReference>
<dbReference type="InterPro" id="IPR054015">
    <property type="entry name" value="ExsA-like_N"/>
</dbReference>
<evidence type="ECO:0000256" key="1">
    <source>
        <dbReference type="ARBA" id="ARBA00023015"/>
    </source>
</evidence>
<dbReference type="SUPFAM" id="SSF46689">
    <property type="entry name" value="Homeodomain-like"/>
    <property type="match status" value="1"/>
</dbReference>
<sequence>MNNFPSPKLDSDVLFVRKPDKHCVPQAYVPDHTLCHIVAGEMRLVAAAGAHHYQAGNTVLLRRNTLVKLEKRPVPGQGPFQAIFLLLPQPFLQAYALQQALPASDAATHEPVRLLPEHPMLRGLFQSLQPYLGEEPGMDPGKTLTHLKQTEAVLALLTLDPALAGWLFDFAEAGKLDLAAFMHQHYIFNVPIARFAQLTGRSVSTFQRDFYKHFGMAPALWLRQRRLEAAHAALLLPGKKTSDVYLEVGFEDVAHFSRTFKQAFGYNPSQAARQALVPARVG</sequence>
<keyword evidence="3" id="KW-0804">Transcription</keyword>
<dbReference type="InterPro" id="IPR018060">
    <property type="entry name" value="HTH_AraC"/>
</dbReference>
<dbReference type="PROSITE" id="PS01124">
    <property type="entry name" value="HTH_ARAC_FAMILY_2"/>
    <property type="match status" value="1"/>
</dbReference>
<gene>
    <name evidence="5" type="ORF">MUN86_28600</name>
</gene>
<evidence type="ECO:0000313" key="6">
    <source>
        <dbReference type="Proteomes" id="UP000830401"/>
    </source>
</evidence>
<organism evidence="5 6">
    <name type="scientific">Hymenobacter volaticus</name>
    <dbReference type="NCBI Taxonomy" id="2932254"/>
    <lineage>
        <taxon>Bacteria</taxon>
        <taxon>Pseudomonadati</taxon>
        <taxon>Bacteroidota</taxon>
        <taxon>Cytophagia</taxon>
        <taxon>Cytophagales</taxon>
        <taxon>Hymenobacteraceae</taxon>
        <taxon>Hymenobacter</taxon>
    </lineage>
</organism>
<reference evidence="5" key="1">
    <citation type="submission" date="2022-04" db="EMBL/GenBank/DDBJ databases">
        <title>Hymenobacter sp. isolated from the air.</title>
        <authorList>
            <person name="Won M."/>
            <person name="Lee C.-M."/>
            <person name="Woen H.-Y."/>
            <person name="Kwon S.-W."/>
        </authorList>
    </citation>
    <scope>NUCLEOTIDE SEQUENCE</scope>
    <source>
        <strain evidence="5">5420S-77</strain>
        <plasmid evidence="5">unnamed5</plasmid>
    </source>
</reference>
<proteinExistence type="predicted"/>
<keyword evidence="1" id="KW-0805">Transcription regulation</keyword>
<dbReference type="SMART" id="SM00342">
    <property type="entry name" value="HTH_ARAC"/>
    <property type="match status" value="1"/>
</dbReference>
<protein>
    <submittedName>
        <fullName evidence="5">AraC family transcriptional regulator</fullName>
    </submittedName>
</protein>
<feature type="domain" description="HTH araC/xylS-type" evidence="4">
    <location>
        <begin position="176"/>
        <end position="274"/>
    </location>
</feature>
<dbReference type="Pfam" id="PF22200">
    <property type="entry name" value="ExsA_N"/>
    <property type="match status" value="1"/>
</dbReference>